<evidence type="ECO:0000313" key="3">
    <source>
        <dbReference type="EMBL" id="MDR6240933.1"/>
    </source>
</evidence>
<keyword evidence="3" id="KW-0689">Ribosomal protein</keyword>
<dbReference type="InterPro" id="IPR005105">
    <property type="entry name" value="GlnD_Uridyltrans_N"/>
</dbReference>
<accession>A0AAE3XQK7</accession>
<feature type="domain" description="Protein-PII uridylyltransferase N-terminal" evidence="1">
    <location>
        <begin position="169"/>
        <end position="247"/>
    </location>
</feature>
<keyword evidence="4" id="KW-1185">Reference proteome</keyword>
<feature type="domain" description="DUF294" evidence="2">
    <location>
        <begin position="368"/>
        <end position="434"/>
    </location>
</feature>
<dbReference type="InterPro" id="IPR043519">
    <property type="entry name" value="NT_sf"/>
</dbReference>
<protein>
    <submittedName>
        <fullName evidence="3">Ribosomal protein L31</fullName>
    </submittedName>
</protein>
<dbReference type="Pfam" id="PF03445">
    <property type="entry name" value="DUF294"/>
    <property type="match status" value="1"/>
</dbReference>
<dbReference type="InterPro" id="IPR018821">
    <property type="entry name" value="DUF294_put_nucleoTrafse_sb-bd"/>
</dbReference>
<dbReference type="Pfam" id="PF10335">
    <property type="entry name" value="DUF294_C"/>
    <property type="match status" value="1"/>
</dbReference>
<gene>
    <name evidence="3" type="ORF">HNQ88_004009</name>
</gene>
<dbReference type="Proteomes" id="UP001185092">
    <property type="component" value="Unassembled WGS sequence"/>
</dbReference>
<dbReference type="GO" id="GO:0005840">
    <property type="term" value="C:ribosome"/>
    <property type="evidence" value="ECO:0007669"/>
    <property type="project" value="UniProtKB-KW"/>
</dbReference>
<dbReference type="RefSeq" id="WP_309941314.1">
    <property type="nucleotide sequence ID" value="NZ_AP025305.1"/>
</dbReference>
<proteinExistence type="predicted"/>
<evidence type="ECO:0000313" key="4">
    <source>
        <dbReference type="Proteomes" id="UP001185092"/>
    </source>
</evidence>
<evidence type="ECO:0000259" key="2">
    <source>
        <dbReference type="Pfam" id="PF10335"/>
    </source>
</evidence>
<dbReference type="AlphaFoldDB" id="A0AAE3XQK7"/>
<name>A0AAE3XQK7_9BACT</name>
<reference evidence="3" key="1">
    <citation type="submission" date="2023-07" db="EMBL/GenBank/DDBJ databases">
        <title>Genomic Encyclopedia of Type Strains, Phase IV (KMG-IV): sequencing the most valuable type-strain genomes for metagenomic binning, comparative biology and taxonomic classification.</title>
        <authorList>
            <person name="Goeker M."/>
        </authorList>
    </citation>
    <scope>NUCLEOTIDE SEQUENCE</scope>
    <source>
        <strain evidence="3">DSM 26174</strain>
    </source>
</reference>
<comment type="caution">
    <text evidence="3">The sequence shown here is derived from an EMBL/GenBank/DDBJ whole genome shotgun (WGS) entry which is preliminary data.</text>
</comment>
<sequence length="509" mass="58353">MRLNKEKHEEKGVSQYRKGISQEPMQCFKLKKGQKEEDSLEFFSMKKFMGEEDVDGQLYDALNVQDMQGFIRKLEELASWSPEEMHLSTLRELEKVGSADDDEDIEQALSVLKEKQQEVLEKKLGAEEGSRVFKVFRERNFQEMYDLLGQLDNDSLVKIAKDAQVTAEQMKSTAKSMTAQGMHPLDRMKFVTHASDYFLEKSTEESLQILGESKSPKHPFAIMGTGGFGRKEMQPASDIDFGVLGHDSEMDLIRLITDLIFFKLNLARSVFSTFSSPRCGANVGFESDPLWLQSTYSVGPAKVMENSAIKGTSEDARVVKVYEGTQEKDSDAFEKQIEEGRDNSREMVCPWAELKDVLTTYNPVVDTREAKFNIKSPLLRFLTMSLQKLSLVYHLPPMSSKERVDWLMANGKINPKMAEMLMFCMETLCGLRQKCHDFYNGEKDDVLLHEQEGNHELYTLSQGQYSDLLMSAEFLKVFHGELLSFVQRKDPKVLMEMPKKSSFFKRFLK</sequence>
<dbReference type="SUPFAM" id="SSF81301">
    <property type="entry name" value="Nucleotidyltransferase"/>
    <property type="match status" value="1"/>
</dbReference>
<organism evidence="3 4">
    <name type="scientific">Aureibacter tunicatorum</name>
    <dbReference type="NCBI Taxonomy" id="866807"/>
    <lineage>
        <taxon>Bacteria</taxon>
        <taxon>Pseudomonadati</taxon>
        <taxon>Bacteroidota</taxon>
        <taxon>Cytophagia</taxon>
        <taxon>Cytophagales</taxon>
        <taxon>Persicobacteraceae</taxon>
        <taxon>Aureibacter</taxon>
    </lineage>
</organism>
<keyword evidence="3" id="KW-0687">Ribonucleoprotein</keyword>
<dbReference type="EMBL" id="JAVDQD010000006">
    <property type="protein sequence ID" value="MDR6240933.1"/>
    <property type="molecule type" value="Genomic_DNA"/>
</dbReference>
<evidence type="ECO:0000259" key="1">
    <source>
        <dbReference type="Pfam" id="PF03445"/>
    </source>
</evidence>
<dbReference type="GO" id="GO:0008773">
    <property type="term" value="F:[protein-PII] uridylyltransferase activity"/>
    <property type="evidence" value="ECO:0007669"/>
    <property type="project" value="InterPro"/>
</dbReference>